<protein>
    <submittedName>
        <fullName evidence="1">Uncharacterized protein</fullName>
    </submittedName>
</protein>
<evidence type="ECO:0000313" key="1">
    <source>
        <dbReference type="EMBL" id="ABW01938.1"/>
    </source>
</evidence>
<dbReference type="KEGG" id="cma:Cmaq_1110"/>
<organism evidence="1 2">
    <name type="scientific">Caldivirga maquilingensis (strain ATCC 700844 / DSM 13496 / JCM 10307 / IC-167)</name>
    <dbReference type="NCBI Taxonomy" id="397948"/>
    <lineage>
        <taxon>Archaea</taxon>
        <taxon>Thermoproteota</taxon>
        <taxon>Thermoprotei</taxon>
        <taxon>Thermoproteales</taxon>
        <taxon>Thermoproteaceae</taxon>
        <taxon>Caldivirga</taxon>
    </lineage>
</organism>
<dbReference type="AlphaFoldDB" id="A8MDT2"/>
<sequence>MLNNWTLTNPLMSNTSNLSGLPGFRRLELSDVILLILSESRMEALRLFMILYLLRNHLGVSYEYPPWYSSDVWNALRKLINNGLVNRYSGDRGITMMAITEEGVSRINGLIKELGDSMVIIGSALIMRVSDLRLRIKEITRTYVNMPLRALASVALSDAAHERYYLGDKSIASKILWEASSIL</sequence>
<reference evidence="1 2" key="1">
    <citation type="submission" date="2007-10" db="EMBL/GenBank/DDBJ databases">
        <title>Complete sequence of Caldivirga maquilingensis IC-167.</title>
        <authorList>
            <consortium name="US DOE Joint Genome Institute"/>
            <person name="Copeland A."/>
            <person name="Lucas S."/>
            <person name="Lapidus A."/>
            <person name="Barry K."/>
            <person name="Glavina del Rio T."/>
            <person name="Dalin E."/>
            <person name="Tice H."/>
            <person name="Pitluck S."/>
            <person name="Saunders E."/>
            <person name="Brettin T."/>
            <person name="Bruce D."/>
            <person name="Detter J.C."/>
            <person name="Han C."/>
            <person name="Schmutz J."/>
            <person name="Larimer F."/>
            <person name="Land M."/>
            <person name="Hauser L."/>
            <person name="Kyrpides N."/>
            <person name="Ivanova N."/>
            <person name="Biddle J.F."/>
            <person name="Zhang Z."/>
            <person name="Fitz-Gibbon S.T."/>
            <person name="Lowe T.M."/>
            <person name="Saltikov C."/>
            <person name="House C.H."/>
            <person name="Richardson P."/>
        </authorList>
    </citation>
    <scope>NUCLEOTIDE SEQUENCE [LARGE SCALE GENOMIC DNA]</scope>
    <source>
        <strain evidence="2">ATCC 700844 / DSM 13496 / JCM 10307 / IC-167</strain>
    </source>
</reference>
<proteinExistence type="predicted"/>
<dbReference type="HOGENOM" id="CLU_1472022_0_0_2"/>
<dbReference type="eggNOG" id="arCOG11035">
    <property type="taxonomic scope" value="Archaea"/>
</dbReference>
<keyword evidence="2" id="KW-1185">Reference proteome</keyword>
<dbReference type="SUPFAM" id="SSF46785">
    <property type="entry name" value="Winged helix' DNA-binding domain"/>
    <property type="match status" value="1"/>
</dbReference>
<dbReference type="InterPro" id="IPR036390">
    <property type="entry name" value="WH_DNA-bd_sf"/>
</dbReference>
<dbReference type="EMBL" id="CP000852">
    <property type="protein sequence ID" value="ABW01938.1"/>
    <property type="molecule type" value="Genomic_DNA"/>
</dbReference>
<evidence type="ECO:0000313" key="2">
    <source>
        <dbReference type="Proteomes" id="UP000001137"/>
    </source>
</evidence>
<accession>A8MDT2</accession>
<dbReference type="Proteomes" id="UP000001137">
    <property type="component" value="Chromosome"/>
</dbReference>
<gene>
    <name evidence="1" type="ordered locus">Cmaq_1110</name>
</gene>
<name>A8MDT2_CALMQ</name>